<dbReference type="EMBL" id="MFVW01000020">
    <property type="protein sequence ID" value="OGJ06331.1"/>
    <property type="molecule type" value="Genomic_DNA"/>
</dbReference>
<evidence type="ECO:0008006" key="3">
    <source>
        <dbReference type="Google" id="ProtNLM"/>
    </source>
</evidence>
<accession>A0A1F6YIW4</accession>
<dbReference type="SUPFAM" id="SSF143100">
    <property type="entry name" value="TTHA1013/TTHA0281-like"/>
    <property type="match status" value="1"/>
</dbReference>
<sequence>MKNIIQFSIEKGQDGYYIASANDFAIFTQAKNLEDLFVNIKEATELYFEEVTSEETSISHNPSIFINYEMPISLYV</sequence>
<gene>
    <name evidence="1" type="ORF">A2192_01610</name>
</gene>
<dbReference type="InterPro" id="IPR035069">
    <property type="entry name" value="TTHA1013/TTHA0281-like"/>
</dbReference>
<dbReference type="Proteomes" id="UP000179274">
    <property type="component" value="Unassembled WGS sequence"/>
</dbReference>
<organism evidence="1 2">
    <name type="scientific">Candidatus Nomurabacteria bacterium RIFOXYA1_FULL_35_17</name>
    <dbReference type="NCBI Taxonomy" id="1801798"/>
    <lineage>
        <taxon>Bacteria</taxon>
        <taxon>Candidatus Nomuraibacteriota</taxon>
    </lineage>
</organism>
<comment type="caution">
    <text evidence="1">The sequence shown here is derived from an EMBL/GenBank/DDBJ whole genome shotgun (WGS) entry which is preliminary data.</text>
</comment>
<evidence type="ECO:0000313" key="1">
    <source>
        <dbReference type="EMBL" id="OGJ06331.1"/>
    </source>
</evidence>
<dbReference type="AlphaFoldDB" id="A0A1F6YIW4"/>
<evidence type="ECO:0000313" key="2">
    <source>
        <dbReference type="Proteomes" id="UP000179274"/>
    </source>
</evidence>
<proteinExistence type="predicted"/>
<dbReference type="Gene3D" id="3.30.160.250">
    <property type="match status" value="1"/>
</dbReference>
<reference evidence="1 2" key="1">
    <citation type="journal article" date="2016" name="Nat. Commun.">
        <title>Thousands of microbial genomes shed light on interconnected biogeochemical processes in an aquifer system.</title>
        <authorList>
            <person name="Anantharaman K."/>
            <person name="Brown C.T."/>
            <person name="Hug L.A."/>
            <person name="Sharon I."/>
            <person name="Castelle C.J."/>
            <person name="Probst A.J."/>
            <person name="Thomas B.C."/>
            <person name="Singh A."/>
            <person name="Wilkins M.J."/>
            <person name="Karaoz U."/>
            <person name="Brodie E.L."/>
            <person name="Williams K.H."/>
            <person name="Hubbard S.S."/>
            <person name="Banfield J.F."/>
        </authorList>
    </citation>
    <scope>NUCLEOTIDE SEQUENCE [LARGE SCALE GENOMIC DNA]</scope>
</reference>
<protein>
    <recommendedName>
        <fullName evidence="3">DUF1902 domain-containing protein</fullName>
    </recommendedName>
</protein>
<name>A0A1F6YIW4_9BACT</name>